<proteinExistence type="predicted"/>
<accession>A0A2C6JWL3</accession>
<reference evidence="1 2" key="1">
    <citation type="journal article" date="2017" name="Int. J. Parasitol.">
        <title>The genome of the protozoan parasite Cystoisospora suis and a reverse vaccinology approach to identify vaccine candidates.</title>
        <authorList>
            <person name="Palmieri N."/>
            <person name="Shrestha A."/>
            <person name="Ruttkowski B."/>
            <person name="Beck T."/>
            <person name="Vogl C."/>
            <person name="Tomley F."/>
            <person name="Blake D.P."/>
            <person name="Joachim A."/>
        </authorList>
    </citation>
    <scope>NUCLEOTIDE SEQUENCE [LARGE SCALE GENOMIC DNA]</scope>
    <source>
        <strain evidence="1 2">Wien I</strain>
    </source>
</reference>
<dbReference type="VEuPathDB" id="ToxoDB:CSUI_010691"/>
<dbReference type="RefSeq" id="XP_067917233.1">
    <property type="nucleotide sequence ID" value="XM_068070793.1"/>
</dbReference>
<keyword evidence="2" id="KW-1185">Reference proteome</keyword>
<feature type="non-terminal residue" evidence="1">
    <location>
        <position position="81"/>
    </location>
</feature>
<organism evidence="1 2">
    <name type="scientific">Cystoisospora suis</name>
    <dbReference type="NCBI Taxonomy" id="483139"/>
    <lineage>
        <taxon>Eukaryota</taxon>
        <taxon>Sar</taxon>
        <taxon>Alveolata</taxon>
        <taxon>Apicomplexa</taxon>
        <taxon>Conoidasida</taxon>
        <taxon>Coccidia</taxon>
        <taxon>Eucoccidiorida</taxon>
        <taxon>Eimeriorina</taxon>
        <taxon>Sarcocystidae</taxon>
        <taxon>Cystoisospora</taxon>
    </lineage>
</organism>
<dbReference type="Proteomes" id="UP000221165">
    <property type="component" value="Unassembled WGS sequence"/>
</dbReference>
<dbReference type="GeneID" id="94434004"/>
<comment type="caution">
    <text evidence="1">The sequence shown here is derived from an EMBL/GenBank/DDBJ whole genome shotgun (WGS) entry which is preliminary data.</text>
</comment>
<gene>
    <name evidence="1" type="ORF">CSUI_010691</name>
</gene>
<name>A0A2C6JWL3_9APIC</name>
<evidence type="ECO:0000313" key="1">
    <source>
        <dbReference type="EMBL" id="PHJ15500.1"/>
    </source>
</evidence>
<protein>
    <submittedName>
        <fullName evidence="1">Uncharacterized protein</fullName>
    </submittedName>
</protein>
<sequence>MNAAAAWCCARVSTYVVLSFSIATARMDHHMKTGKGEMNRRYILTLRSTFLSIPRALPFVLLFSPKEERDLSRTHLSSCPN</sequence>
<evidence type="ECO:0000313" key="2">
    <source>
        <dbReference type="Proteomes" id="UP000221165"/>
    </source>
</evidence>
<dbReference type="AlphaFoldDB" id="A0A2C6JWL3"/>
<dbReference type="EMBL" id="MIGC01007981">
    <property type="protein sequence ID" value="PHJ15500.1"/>
    <property type="molecule type" value="Genomic_DNA"/>
</dbReference>